<keyword evidence="2" id="KW-1185">Reference proteome</keyword>
<dbReference type="RefSeq" id="WP_271268488.1">
    <property type="nucleotide sequence ID" value="NZ_JAMGZJ010000077.1"/>
</dbReference>
<sequence length="64" mass="6756">MKFSELPEDSKYLAREALSNAAASMDGDAGIAAYERLGEAVAAAFVSMERYDGAPEKCDYGTGS</sequence>
<evidence type="ECO:0000313" key="1">
    <source>
        <dbReference type="EMBL" id="MCU6669935.1"/>
    </source>
</evidence>
<dbReference type="AlphaFoldDB" id="A0A9J6QBN7"/>
<protein>
    <submittedName>
        <fullName evidence="1">Uncharacterized protein</fullName>
    </submittedName>
</protein>
<dbReference type="EMBL" id="JAMGZJ010000077">
    <property type="protein sequence ID" value="MCU6669935.1"/>
    <property type="molecule type" value="Genomic_DNA"/>
</dbReference>
<dbReference type="Proteomes" id="UP001061282">
    <property type="component" value="Unassembled WGS sequence"/>
</dbReference>
<accession>A0A9J6QBN7</accession>
<evidence type="ECO:0000313" key="2">
    <source>
        <dbReference type="Proteomes" id="UP001061282"/>
    </source>
</evidence>
<organism evidence="1 2">
    <name type="scientific">Silvania confinis</name>
    <dbReference type="NCBI Taxonomy" id="2926470"/>
    <lineage>
        <taxon>Bacteria</taxon>
        <taxon>Pseudomonadati</taxon>
        <taxon>Pseudomonadota</taxon>
        <taxon>Gammaproteobacteria</taxon>
        <taxon>Enterobacterales</taxon>
        <taxon>Enterobacteriaceae</taxon>
        <taxon>Silvania</taxon>
    </lineage>
</organism>
<proteinExistence type="predicted"/>
<gene>
    <name evidence="1" type="ORF">M8013_14405</name>
</gene>
<comment type="caution">
    <text evidence="1">The sequence shown here is derived from an EMBL/GenBank/DDBJ whole genome shotgun (WGS) entry which is preliminary data.</text>
</comment>
<reference evidence="1" key="1">
    <citation type="submission" date="2022-05" db="EMBL/GenBank/DDBJ databases">
        <title>Description of a novel species of Leclercia; Leclercia tamurae and the Proposal for a Novel Genus Silvania gen. nov. Containing Two Novel Species Silvania hatchlandensis sp. nov. and Silvania confinis sp. nov. Isolated from the Rhizosphere of Oak.</title>
        <authorList>
            <person name="Maddock D.W."/>
            <person name="Brady C.L."/>
            <person name="Denman S."/>
            <person name="Arnold D."/>
        </authorList>
    </citation>
    <scope>NUCLEOTIDE SEQUENCE</scope>
    <source>
        <strain evidence="1">H4N4</strain>
    </source>
</reference>
<name>A0A9J6QBN7_9ENTR</name>